<evidence type="ECO:0000313" key="2">
    <source>
        <dbReference type="Proteomes" id="UP000054248"/>
    </source>
</evidence>
<keyword evidence="2" id="KW-1185">Reference proteome</keyword>
<gene>
    <name evidence="1" type="ORF">M407DRAFT_242773</name>
</gene>
<dbReference type="HOGENOM" id="CLU_1138724_0_0_1"/>
<dbReference type="AlphaFoldDB" id="A0A0C3QMJ1"/>
<dbReference type="Proteomes" id="UP000054248">
    <property type="component" value="Unassembled WGS sequence"/>
</dbReference>
<dbReference type="EMBL" id="KN822987">
    <property type="protein sequence ID" value="KIO29086.1"/>
    <property type="molecule type" value="Genomic_DNA"/>
</dbReference>
<evidence type="ECO:0000313" key="1">
    <source>
        <dbReference type="EMBL" id="KIO29086.1"/>
    </source>
</evidence>
<accession>A0A0C3QMJ1</accession>
<dbReference type="OrthoDB" id="10613925at2759"/>
<protein>
    <submittedName>
        <fullName evidence="1">Uncharacterized protein</fullName>
    </submittedName>
</protein>
<reference evidence="1 2" key="1">
    <citation type="submission" date="2014-04" db="EMBL/GenBank/DDBJ databases">
        <authorList>
            <consortium name="DOE Joint Genome Institute"/>
            <person name="Kuo A."/>
            <person name="Girlanda M."/>
            <person name="Perotto S."/>
            <person name="Kohler A."/>
            <person name="Nagy L.G."/>
            <person name="Floudas D."/>
            <person name="Copeland A."/>
            <person name="Barry K.W."/>
            <person name="Cichocki N."/>
            <person name="Veneault-Fourrey C."/>
            <person name="LaButti K."/>
            <person name="Lindquist E.A."/>
            <person name="Lipzen A."/>
            <person name="Lundell T."/>
            <person name="Morin E."/>
            <person name="Murat C."/>
            <person name="Sun H."/>
            <person name="Tunlid A."/>
            <person name="Henrissat B."/>
            <person name="Grigoriev I.V."/>
            <person name="Hibbett D.S."/>
            <person name="Martin F."/>
            <person name="Nordberg H.P."/>
            <person name="Cantor M.N."/>
            <person name="Hua S.X."/>
        </authorList>
    </citation>
    <scope>NUCLEOTIDE SEQUENCE [LARGE SCALE GENOMIC DNA]</scope>
    <source>
        <strain evidence="1 2">MUT 4182</strain>
    </source>
</reference>
<name>A0A0C3QMJ1_9AGAM</name>
<organism evidence="1 2">
    <name type="scientific">Tulasnella calospora MUT 4182</name>
    <dbReference type="NCBI Taxonomy" id="1051891"/>
    <lineage>
        <taxon>Eukaryota</taxon>
        <taxon>Fungi</taxon>
        <taxon>Dikarya</taxon>
        <taxon>Basidiomycota</taxon>
        <taxon>Agaricomycotina</taxon>
        <taxon>Agaricomycetes</taxon>
        <taxon>Cantharellales</taxon>
        <taxon>Tulasnellaceae</taxon>
        <taxon>Tulasnella</taxon>
    </lineage>
</organism>
<proteinExistence type="predicted"/>
<reference evidence="2" key="2">
    <citation type="submission" date="2015-01" db="EMBL/GenBank/DDBJ databases">
        <title>Evolutionary Origins and Diversification of the Mycorrhizal Mutualists.</title>
        <authorList>
            <consortium name="DOE Joint Genome Institute"/>
            <consortium name="Mycorrhizal Genomics Consortium"/>
            <person name="Kohler A."/>
            <person name="Kuo A."/>
            <person name="Nagy L.G."/>
            <person name="Floudas D."/>
            <person name="Copeland A."/>
            <person name="Barry K.W."/>
            <person name="Cichocki N."/>
            <person name="Veneault-Fourrey C."/>
            <person name="LaButti K."/>
            <person name="Lindquist E.A."/>
            <person name="Lipzen A."/>
            <person name="Lundell T."/>
            <person name="Morin E."/>
            <person name="Murat C."/>
            <person name="Riley R."/>
            <person name="Ohm R."/>
            <person name="Sun H."/>
            <person name="Tunlid A."/>
            <person name="Henrissat B."/>
            <person name="Grigoriev I.V."/>
            <person name="Hibbett D.S."/>
            <person name="Martin F."/>
        </authorList>
    </citation>
    <scope>NUCLEOTIDE SEQUENCE [LARGE SCALE GENOMIC DNA]</scope>
    <source>
        <strain evidence="2">MUT 4182</strain>
    </source>
</reference>
<sequence length="244" mass="27763">MEALEYNDRGRSWPDVLTLVMEWGEDRVRSKSALTKYYNIEPDLDRAFASWTVDFVGSLVDLNPPYHAKGTRPTMYASQIPIWEPVKQALGQRLRELKWVDEQDVDLHAISAVAILKQFRRDEKAFTSRMKRAIPAYDEQFTTWAISLARQLGVFDTPTLAGVDRSRHAIALPPSLVQRLNEGSTAELETRQFGWPATVQTLFLSVSWGTIRLAFLAAPVVFCYILAETAVTSAERWWHGSFAL</sequence>